<keyword evidence="3" id="KW-1185">Reference proteome</keyword>
<dbReference type="Gene3D" id="1.20.1060.10">
    <property type="entry name" value="Taq DNA Polymerase, Chain T, domain 4"/>
    <property type="match status" value="1"/>
</dbReference>
<dbReference type="Pfam" id="PF00476">
    <property type="entry name" value="DNA_pol_A"/>
    <property type="match status" value="1"/>
</dbReference>
<dbReference type="InterPro" id="IPR036397">
    <property type="entry name" value="RNaseH_sf"/>
</dbReference>
<accession>A0AAV1IL10</accession>
<dbReference type="GO" id="GO:0006261">
    <property type="term" value="P:DNA-templated DNA replication"/>
    <property type="evidence" value="ECO:0007669"/>
    <property type="project" value="InterPro"/>
</dbReference>
<dbReference type="SUPFAM" id="SSF56672">
    <property type="entry name" value="DNA/RNA polymerases"/>
    <property type="match status" value="1"/>
</dbReference>
<dbReference type="PANTHER" id="PTHR10133:SF62">
    <property type="entry name" value="DNA POLYMERASE THETA"/>
    <property type="match status" value="1"/>
</dbReference>
<evidence type="ECO:0000259" key="1">
    <source>
        <dbReference type="Pfam" id="PF00476"/>
    </source>
</evidence>
<comment type="caution">
    <text evidence="2">The sequence shown here is derived from an EMBL/GenBank/DDBJ whole genome shotgun (WGS) entry which is preliminary data.</text>
</comment>
<dbReference type="SUPFAM" id="SSF53098">
    <property type="entry name" value="Ribonuclease H-like"/>
    <property type="match status" value="1"/>
</dbReference>
<dbReference type="Gene3D" id="1.10.150.20">
    <property type="entry name" value="5' to 3' exonuclease, C-terminal subdomain"/>
    <property type="match status" value="1"/>
</dbReference>
<dbReference type="EMBL" id="CAUYUE010000015">
    <property type="protein sequence ID" value="CAK0786882.1"/>
    <property type="molecule type" value="Genomic_DNA"/>
</dbReference>
<dbReference type="PANTHER" id="PTHR10133">
    <property type="entry name" value="DNA POLYMERASE I"/>
    <property type="match status" value="1"/>
</dbReference>
<sequence length="533" mass="58429">MVEGAAALHQLAERWRQESRWAFQVLHAPAEPAGRGLALPPLPWTRSLEAAEQEPIQDAQDTVSANHKMMGVAITWDAEQIFFLPASSESWSLLGGMLGNPGPEKLTHDWKGQLAALSGSCCDTGGSALPALLCLQPVLDIRIAAWLIKPDSRDASDNPNGPASAKQQRSLEGLVRSRLGEGPQQGLSELAQSSAHIPAVHAQALRACKHAGLIWHAFSHFRRILQEESLMRAFVRVEMPLVHVLQSMEAVGIAVDPASLAKHKPPLKRRIEELKQEVRRLSGLKKLDLCSPKEVGDMLFQTLGLPVPSCAMRGPSRNPSTNNEVLEELASLHEVPRLMQDFRSAGKFLSDFVEPLSRRARGLSPGTPGTGSHLVRIRGSFCQTATATGRLSMEDPNLQTAPKTRKFNVAETQAQISEGGTTRHGRRNHDANIRDAFVAPEGRVLLSADYAQMELRLMAHLSGDEALCAMLRDPLQDPFTLWAAQWMLIPASQASLAVWEGHRRGGEIDWLSCAYLLSLMGLNSRRGTRCRDL</sequence>
<dbReference type="GO" id="GO:0003887">
    <property type="term" value="F:DNA-directed DNA polymerase activity"/>
    <property type="evidence" value="ECO:0007669"/>
    <property type="project" value="InterPro"/>
</dbReference>
<proteinExistence type="predicted"/>
<dbReference type="InterPro" id="IPR043502">
    <property type="entry name" value="DNA/RNA_pol_sf"/>
</dbReference>
<dbReference type="AlphaFoldDB" id="A0AAV1IL10"/>
<dbReference type="InterPro" id="IPR001098">
    <property type="entry name" value="DNA-dir_DNA_pol_A_palm_dom"/>
</dbReference>
<evidence type="ECO:0000313" key="2">
    <source>
        <dbReference type="EMBL" id="CAK0786882.1"/>
    </source>
</evidence>
<dbReference type="GO" id="GO:0006302">
    <property type="term" value="P:double-strand break repair"/>
    <property type="evidence" value="ECO:0007669"/>
    <property type="project" value="TreeGrafter"/>
</dbReference>
<dbReference type="Proteomes" id="UP001314263">
    <property type="component" value="Unassembled WGS sequence"/>
</dbReference>
<dbReference type="Gene3D" id="3.30.420.10">
    <property type="entry name" value="Ribonuclease H-like superfamily/Ribonuclease H"/>
    <property type="match status" value="1"/>
</dbReference>
<name>A0AAV1IL10_9CHLO</name>
<dbReference type="InterPro" id="IPR012337">
    <property type="entry name" value="RNaseH-like_sf"/>
</dbReference>
<dbReference type="InterPro" id="IPR002298">
    <property type="entry name" value="DNA_polymerase_A"/>
</dbReference>
<evidence type="ECO:0000313" key="3">
    <source>
        <dbReference type="Proteomes" id="UP001314263"/>
    </source>
</evidence>
<gene>
    <name evidence="2" type="ORF">CVIRNUC_010096</name>
</gene>
<dbReference type="Gene3D" id="3.30.70.370">
    <property type="match status" value="1"/>
</dbReference>
<feature type="domain" description="DNA-directed DNA polymerase family A palm" evidence="1">
    <location>
        <begin position="260"/>
        <end position="494"/>
    </location>
</feature>
<dbReference type="GO" id="GO:0003677">
    <property type="term" value="F:DNA binding"/>
    <property type="evidence" value="ECO:0007669"/>
    <property type="project" value="InterPro"/>
</dbReference>
<protein>
    <recommendedName>
        <fullName evidence="1">DNA-directed DNA polymerase family A palm domain-containing protein</fullName>
    </recommendedName>
</protein>
<organism evidence="2 3">
    <name type="scientific">Coccomyxa viridis</name>
    <dbReference type="NCBI Taxonomy" id="1274662"/>
    <lineage>
        <taxon>Eukaryota</taxon>
        <taxon>Viridiplantae</taxon>
        <taxon>Chlorophyta</taxon>
        <taxon>core chlorophytes</taxon>
        <taxon>Trebouxiophyceae</taxon>
        <taxon>Trebouxiophyceae incertae sedis</taxon>
        <taxon>Coccomyxaceae</taxon>
        <taxon>Coccomyxa</taxon>
    </lineage>
</organism>
<reference evidence="2 3" key="1">
    <citation type="submission" date="2023-10" db="EMBL/GenBank/DDBJ databases">
        <authorList>
            <person name="Maclean D."/>
            <person name="Macfadyen A."/>
        </authorList>
    </citation>
    <scope>NUCLEOTIDE SEQUENCE [LARGE SCALE GENOMIC DNA]</scope>
</reference>